<dbReference type="SUPFAM" id="SSF55008">
    <property type="entry name" value="HMA, heavy metal-associated domain"/>
    <property type="match status" value="1"/>
</dbReference>
<evidence type="ECO:0000313" key="2">
    <source>
        <dbReference type="EMBL" id="MFB9647139.1"/>
    </source>
</evidence>
<dbReference type="EMBL" id="JBHMBE010000006">
    <property type="protein sequence ID" value="MFB9647139.1"/>
    <property type="molecule type" value="Genomic_DNA"/>
</dbReference>
<reference evidence="2 3" key="1">
    <citation type="submission" date="2024-09" db="EMBL/GenBank/DDBJ databases">
        <authorList>
            <person name="Sun Q."/>
            <person name="Mori K."/>
        </authorList>
    </citation>
    <scope>NUCLEOTIDE SEQUENCE [LARGE SCALE GENOMIC DNA]</scope>
    <source>
        <strain evidence="2 3">JCM 1342</strain>
    </source>
</reference>
<comment type="caution">
    <text evidence="2">The sequence shown here is derived from an EMBL/GenBank/DDBJ whole genome shotgun (WGS) entry which is preliminary data.</text>
</comment>
<dbReference type="InterPro" id="IPR006121">
    <property type="entry name" value="HMA_dom"/>
</dbReference>
<feature type="domain" description="HMA" evidence="1">
    <location>
        <begin position="3"/>
        <end position="68"/>
    </location>
</feature>
<protein>
    <submittedName>
        <fullName evidence="2">Heavy-metal-associated domain-containing protein</fullName>
    </submittedName>
</protein>
<dbReference type="Proteomes" id="UP001589611">
    <property type="component" value="Unassembled WGS sequence"/>
</dbReference>
<accession>A0ABV5T787</accession>
<proteinExistence type="predicted"/>
<organism evidence="2 3">
    <name type="scientific">Microbacterium terregens</name>
    <dbReference type="NCBI Taxonomy" id="69363"/>
    <lineage>
        <taxon>Bacteria</taxon>
        <taxon>Bacillati</taxon>
        <taxon>Actinomycetota</taxon>
        <taxon>Actinomycetes</taxon>
        <taxon>Micrococcales</taxon>
        <taxon>Microbacteriaceae</taxon>
        <taxon>Microbacterium</taxon>
    </lineage>
</organism>
<dbReference type="RefSeq" id="WP_344711939.1">
    <property type="nucleotide sequence ID" value="NZ_BAAAWH010000001.1"/>
</dbReference>
<gene>
    <name evidence="2" type="ORF">ACFFPJ_15185</name>
</gene>
<evidence type="ECO:0000313" key="3">
    <source>
        <dbReference type="Proteomes" id="UP001589611"/>
    </source>
</evidence>
<evidence type="ECO:0000259" key="1">
    <source>
        <dbReference type="PROSITE" id="PS50846"/>
    </source>
</evidence>
<keyword evidence="3" id="KW-1185">Reference proteome</keyword>
<dbReference type="Gene3D" id="3.30.70.100">
    <property type="match status" value="1"/>
</dbReference>
<dbReference type="PROSITE" id="PS50846">
    <property type="entry name" value="HMA_2"/>
    <property type="match status" value="1"/>
</dbReference>
<dbReference type="CDD" id="cd00371">
    <property type="entry name" value="HMA"/>
    <property type="match status" value="1"/>
</dbReference>
<dbReference type="Pfam" id="PF00403">
    <property type="entry name" value="HMA"/>
    <property type="match status" value="1"/>
</dbReference>
<name>A0ABV5T787_9MICO</name>
<sequence length="70" mass="7255">MAMTNEYRVTGMTCAHCESAVRGEVSQLEGVEQIDVSAADGRLVIVSAGPLDDAAVLAAVDEAGYEAARI</sequence>
<dbReference type="InterPro" id="IPR036163">
    <property type="entry name" value="HMA_dom_sf"/>
</dbReference>